<protein>
    <submittedName>
        <fullName evidence="2">Cysteine-rich CPCC</fullName>
    </submittedName>
</protein>
<proteinExistence type="predicted"/>
<feature type="domain" description="Cysteine-rich CPCC" evidence="1">
    <location>
        <begin position="8"/>
        <end position="79"/>
    </location>
</feature>
<reference evidence="2 3" key="1">
    <citation type="submission" date="2016-11" db="EMBL/GenBank/DDBJ databases">
        <authorList>
            <person name="Jaros S."/>
            <person name="Januszkiewicz K."/>
            <person name="Wedrychowicz H."/>
        </authorList>
    </citation>
    <scope>NUCLEOTIDE SEQUENCE [LARGE SCALE GENOMIC DNA]</scope>
    <source>
        <strain evidence="2 3">CGMCC 4.5723</strain>
    </source>
</reference>
<evidence type="ECO:0000259" key="1">
    <source>
        <dbReference type="Pfam" id="PF14206"/>
    </source>
</evidence>
<dbReference type="EMBL" id="FQZK01000006">
    <property type="protein sequence ID" value="SHJ46675.1"/>
    <property type="molecule type" value="Genomic_DNA"/>
</dbReference>
<keyword evidence="3" id="KW-1185">Reference proteome</keyword>
<dbReference type="InterPro" id="IPR025983">
    <property type="entry name" value="Cys_rich_CPCC"/>
</dbReference>
<organism evidence="2 3">
    <name type="scientific">Nocardiopsis flavescens</name>
    <dbReference type="NCBI Taxonomy" id="758803"/>
    <lineage>
        <taxon>Bacteria</taxon>
        <taxon>Bacillati</taxon>
        <taxon>Actinomycetota</taxon>
        <taxon>Actinomycetes</taxon>
        <taxon>Streptosporangiales</taxon>
        <taxon>Nocardiopsidaceae</taxon>
        <taxon>Nocardiopsis</taxon>
    </lineage>
</organism>
<evidence type="ECO:0000313" key="3">
    <source>
        <dbReference type="Proteomes" id="UP000184452"/>
    </source>
</evidence>
<dbReference type="Pfam" id="PF14206">
    <property type="entry name" value="Cys_rich_CPCC"/>
    <property type="match status" value="1"/>
</dbReference>
<dbReference type="RefSeq" id="WP_218619533.1">
    <property type="nucleotide sequence ID" value="NZ_FQZK01000006.1"/>
</dbReference>
<accession>A0A1M6JJ80</accession>
<evidence type="ECO:0000313" key="2">
    <source>
        <dbReference type="EMBL" id="SHJ46675.1"/>
    </source>
</evidence>
<dbReference type="STRING" id="758803.SAMN05421803_106156"/>
<sequence>MSGAGRWPCPCCGYLVLEDGPGMYEICPICFWEDDRAQLRWPLMAGGANRVRLVDAQRHYADHGVCREEDRPHVRPATDADRREPGFRHIDLLIDDIELAPDPRVPWPADLAGLYWWRPGFGRRRGEGLSPAG</sequence>
<dbReference type="Proteomes" id="UP000184452">
    <property type="component" value="Unassembled WGS sequence"/>
</dbReference>
<name>A0A1M6JJ80_9ACTN</name>
<dbReference type="AlphaFoldDB" id="A0A1M6JJ80"/>
<gene>
    <name evidence="2" type="ORF">SAMN05421803_106156</name>
</gene>